<dbReference type="PROSITE" id="PS00086">
    <property type="entry name" value="CYTOCHROME_P450"/>
    <property type="match status" value="1"/>
</dbReference>
<dbReference type="InterPro" id="IPR002397">
    <property type="entry name" value="Cyt_P450_B"/>
</dbReference>
<dbReference type="Gene3D" id="1.10.630.10">
    <property type="entry name" value="Cytochrome P450"/>
    <property type="match status" value="1"/>
</dbReference>
<dbReference type="GO" id="GO:0016705">
    <property type="term" value="F:oxidoreductase activity, acting on paired donors, with incorporation or reduction of molecular oxygen"/>
    <property type="evidence" value="ECO:0007669"/>
    <property type="project" value="InterPro"/>
</dbReference>
<name>A0A2V4P1F0_9ACTN</name>
<dbReference type="PANTHER" id="PTHR46696:SF3">
    <property type="entry name" value="PULCHERRIMINIC ACID SYNTHASE"/>
    <property type="match status" value="1"/>
</dbReference>
<dbReference type="InterPro" id="IPR036396">
    <property type="entry name" value="Cyt_P450_sf"/>
</dbReference>
<keyword evidence="2" id="KW-0408">Iron</keyword>
<keyword evidence="2" id="KW-0503">Monooxygenase</keyword>
<keyword evidence="2" id="KW-0349">Heme</keyword>
<evidence type="ECO:0000313" key="3">
    <source>
        <dbReference type="EMBL" id="PYC83192.1"/>
    </source>
</evidence>
<protein>
    <recommendedName>
        <fullName evidence="5">Cytochrome P450</fullName>
    </recommendedName>
</protein>
<dbReference type="GO" id="GO:0004497">
    <property type="term" value="F:monooxygenase activity"/>
    <property type="evidence" value="ECO:0007669"/>
    <property type="project" value="UniProtKB-KW"/>
</dbReference>
<dbReference type="GO" id="GO:0005506">
    <property type="term" value="F:iron ion binding"/>
    <property type="evidence" value="ECO:0007669"/>
    <property type="project" value="InterPro"/>
</dbReference>
<dbReference type="OrthoDB" id="4133219at2"/>
<reference evidence="3 4" key="1">
    <citation type="submission" date="2018-03" db="EMBL/GenBank/DDBJ databases">
        <title>Bioinformatic expansion and discovery of thiopeptide antibiotics.</title>
        <authorList>
            <person name="Schwalen C.J."/>
            <person name="Hudson G.A."/>
            <person name="Mitchell D.A."/>
        </authorList>
    </citation>
    <scope>NUCLEOTIDE SEQUENCE [LARGE SCALE GENOMIC DNA]</scope>
    <source>
        <strain evidence="3 4">ATCC 21389</strain>
    </source>
</reference>
<keyword evidence="2" id="KW-0560">Oxidoreductase</keyword>
<dbReference type="Proteomes" id="UP000248039">
    <property type="component" value="Unassembled WGS sequence"/>
</dbReference>
<dbReference type="InterPro" id="IPR017972">
    <property type="entry name" value="Cyt_P450_CS"/>
</dbReference>
<dbReference type="GO" id="GO:0020037">
    <property type="term" value="F:heme binding"/>
    <property type="evidence" value="ECO:0007669"/>
    <property type="project" value="InterPro"/>
</dbReference>
<evidence type="ECO:0008006" key="5">
    <source>
        <dbReference type="Google" id="ProtNLM"/>
    </source>
</evidence>
<accession>A0A2V4P1F0</accession>
<dbReference type="PANTHER" id="PTHR46696">
    <property type="entry name" value="P450, PUTATIVE (EUROFUNG)-RELATED"/>
    <property type="match status" value="1"/>
</dbReference>
<dbReference type="PRINTS" id="PR00359">
    <property type="entry name" value="BP450"/>
</dbReference>
<dbReference type="RefSeq" id="WP_110667684.1">
    <property type="nucleotide sequence ID" value="NZ_PYBW01000029.1"/>
</dbReference>
<dbReference type="PRINTS" id="PR00385">
    <property type="entry name" value="P450"/>
</dbReference>
<dbReference type="AlphaFoldDB" id="A0A2V4P1F0"/>
<evidence type="ECO:0000256" key="2">
    <source>
        <dbReference type="RuleBase" id="RU000461"/>
    </source>
</evidence>
<comment type="similarity">
    <text evidence="1 2">Belongs to the cytochrome P450 family.</text>
</comment>
<evidence type="ECO:0000313" key="4">
    <source>
        <dbReference type="Proteomes" id="UP000248039"/>
    </source>
</evidence>
<evidence type="ECO:0000256" key="1">
    <source>
        <dbReference type="ARBA" id="ARBA00010617"/>
    </source>
</evidence>
<dbReference type="InterPro" id="IPR001128">
    <property type="entry name" value="Cyt_P450"/>
</dbReference>
<dbReference type="SUPFAM" id="SSF48264">
    <property type="entry name" value="Cytochrome P450"/>
    <property type="match status" value="1"/>
</dbReference>
<dbReference type="Pfam" id="PF00067">
    <property type="entry name" value="p450"/>
    <property type="match status" value="1"/>
</dbReference>
<organism evidence="3 4">
    <name type="scientific">Streptomyces tateyamensis</name>
    <dbReference type="NCBI Taxonomy" id="565073"/>
    <lineage>
        <taxon>Bacteria</taxon>
        <taxon>Bacillati</taxon>
        <taxon>Actinomycetota</taxon>
        <taxon>Actinomycetes</taxon>
        <taxon>Kitasatosporales</taxon>
        <taxon>Streptomycetaceae</taxon>
        <taxon>Streptomyces</taxon>
    </lineage>
</organism>
<keyword evidence="4" id="KW-1185">Reference proteome</keyword>
<dbReference type="EMBL" id="PYBW01000029">
    <property type="protein sequence ID" value="PYC83192.1"/>
    <property type="molecule type" value="Genomic_DNA"/>
</dbReference>
<sequence length="279" mass="29999">MDVVTDIAQPLAMGVISHLLGIPTEEQERFRQSAGVVINGMDPNSLVDDQQRRHAAQARITLVQLLRLHLRQADGNGSAVASTVLARLAEPVSPDTDPIPVTEAIATAAQLLAAGYETTVGLISNGLYALLTHPSQLNRLAAAGPEDQAMHRAVEEILRYEPPVQMTVRIALAPTTVGGRPVPEGTVTVLAFGAANRDPDVYDRPHDLDVTRDTPHLSFGLGSHFCLGAPLARLEARLALAALLRCRPSLVDESVTYVQSAFTRSLQHLRVRLTDPSSQ</sequence>
<proteinExistence type="inferred from homology"/>
<comment type="caution">
    <text evidence="3">The sequence shown here is derived from an EMBL/GenBank/DDBJ whole genome shotgun (WGS) entry which is preliminary data.</text>
</comment>
<keyword evidence="2" id="KW-0479">Metal-binding</keyword>
<gene>
    <name evidence="3" type="ORF">C7C46_09300</name>
</gene>